<dbReference type="Pfam" id="PF02096">
    <property type="entry name" value="60KD_IMP"/>
    <property type="match status" value="1"/>
</dbReference>
<keyword evidence="8" id="KW-0472">Membrane</keyword>
<keyword evidence="13" id="KW-1185">Reference proteome</keyword>
<feature type="compositionally biased region" description="Polar residues" evidence="10">
    <location>
        <begin position="420"/>
        <end position="430"/>
    </location>
</feature>
<evidence type="ECO:0000256" key="6">
    <source>
        <dbReference type="ARBA" id="ARBA00022989"/>
    </source>
</evidence>
<proteinExistence type="inferred from homology"/>
<keyword evidence="3 9" id="KW-0812">Transmembrane</keyword>
<evidence type="ECO:0000313" key="13">
    <source>
        <dbReference type="Proteomes" id="UP000002035"/>
    </source>
</evidence>
<evidence type="ECO:0000256" key="3">
    <source>
        <dbReference type="ARBA" id="ARBA00022692"/>
    </source>
</evidence>
<comment type="similarity">
    <text evidence="2 9">Belongs to the OXA1/ALB3/YidC family.</text>
</comment>
<dbReference type="InterPro" id="IPR001708">
    <property type="entry name" value="YidC/ALB3/OXA1/COX18"/>
</dbReference>
<evidence type="ECO:0000259" key="11">
    <source>
        <dbReference type="Pfam" id="PF02096"/>
    </source>
</evidence>
<dbReference type="GeneID" id="9223146"/>
<dbReference type="InterPro" id="IPR028055">
    <property type="entry name" value="YidC/Oxa/ALB_C"/>
</dbReference>
<dbReference type="GO" id="GO:0005743">
    <property type="term" value="C:mitochondrial inner membrane"/>
    <property type="evidence" value="ECO:0007669"/>
    <property type="project" value="UniProtKB-SubCell"/>
</dbReference>
<keyword evidence="5" id="KW-0809">Transit peptide</keyword>
<dbReference type="PANTHER" id="PTHR12428">
    <property type="entry name" value="OXA1"/>
    <property type="match status" value="1"/>
</dbReference>
<keyword evidence="4" id="KW-0999">Mitochondrion inner membrane</keyword>
<dbReference type="Proteomes" id="UP000002035">
    <property type="component" value="Unassembled WGS sequence"/>
</dbReference>
<feature type="region of interest" description="Disordered" evidence="10">
    <location>
        <begin position="355"/>
        <end position="384"/>
    </location>
</feature>
<feature type="compositionally biased region" description="Low complexity" evidence="10">
    <location>
        <begin position="369"/>
        <end position="379"/>
    </location>
</feature>
<accession>C5FI24</accession>
<dbReference type="PANTHER" id="PTHR12428:SF66">
    <property type="entry name" value="MITOCHONDRIAL INNER MEMBRANE PROTEIN OXA1L"/>
    <property type="match status" value="1"/>
</dbReference>
<evidence type="ECO:0000313" key="12">
    <source>
        <dbReference type="EMBL" id="EEQ29004.1"/>
    </source>
</evidence>
<dbReference type="RefSeq" id="XP_002848889.1">
    <property type="nucleotide sequence ID" value="XM_002848843.1"/>
</dbReference>
<dbReference type="CDD" id="cd20069">
    <property type="entry name" value="5TM_Oxa1-like"/>
    <property type="match status" value="1"/>
</dbReference>
<feature type="region of interest" description="Disordered" evidence="10">
    <location>
        <begin position="412"/>
        <end position="462"/>
    </location>
</feature>
<dbReference type="HOGENOM" id="CLU_029282_5_0_1"/>
<dbReference type="AlphaFoldDB" id="C5FI24"/>
<evidence type="ECO:0000256" key="8">
    <source>
        <dbReference type="ARBA" id="ARBA00023136"/>
    </source>
</evidence>
<evidence type="ECO:0000256" key="2">
    <source>
        <dbReference type="ARBA" id="ARBA00009877"/>
    </source>
</evidence>
<dbReference type="EMBL" id="DS995702">
    <property type="protein sequence ID" value="EEQ29004.1"/>
    <property type="molecule type" value="Genomic_DNA"/>
</dbReference>
<dbReference type="eggNOG" id="KOG1239">
    <property type="taxonomic scope" value="Eukaryota"/>
</dbReference>
<dbReference type="GO" id="GO:0032979">
    <property type="term" value="P:protein insertion into mitochondrial inner membrane from matrix"/>
    <property type="evidence" value="ECO:0007669"/>
    <property type="project" value="TreeGrafter"/>
</dbReference>
<gene>
    <name evidence="12" type="ORF">MCYG_01823</name>
</gene>
<keyword evidence="7" id="KW-0496">Mitochondrion</keyword>
<dbReference type="OMA" id="PLGFGCY"/>
<reference evidence="13" key="1">
    <citation type="journal article" date="2012" name="MBio">
        <title>Comparative genome analysis of Trichophyton rubrum and related dermatophytes reveals candidate genes involved in infection.</title>
        <authorList>
            <person name="Martinez D.A."/>
            <person name="Oliver B.G."/>
            <person name="Graeser Y."/>
            <person name="Goldberg J.M."/>
            <person name="Li W."/>
            <person name="Martinez-Rossi N.M."/>
            <person name="Monod M."/>
            <person name="Shelest E."/>
            <person name="Barton R.C."/>
            <person name="Birch E."/>
            <person name="Brakhage A.A."/>
            <person name="Chen Z."/>
            <person name="Gurr S.J."/>
            <person name="Heiman D."/>
            <person name="Heitman J."/>
            <person name="Kosti I."/>
            <person name="Rossi A."/>
            <person name="Saif S."/>
            <person name="Samalova M."/>
            <person name="Saunders C.W."/>
            <person name="Shea T."/>
            <person name="Summerbell R.C."/>
            <person name="Xu J."/>
            <person name="Young S."/>
            <person name="Zeng Q."/>
            <person name="Birren B.W."/>
            <person name="Cuomo C.A."/>
            <person name="White T.C."/>
        </authorList>
    </citation>
    <scope>NUCLEOTIDE SEQUENCE [LARGE SCALE GENOMIC DNA]</scope>
    <source>
        <strain evidence="13">ATCC MYA-4605 / CBS 113480</strain>
    </source>
</reference>
<dbReference type="STRING" id="554155.C5FI24"/>
<dbReference type="VEuPathDB" id="FungiDB:MCYG_01823"/>
<keyword evidence="6" id="KW-1133">Transmembrane helix</keyword>
<name>C5FI24_ARTOC</name>
<organism evidence="12 13">
    <name type="scientific">Arthroderma otae (strain ATCC MYA-4605 / CBS 113480)</name>
    <name type="common">Microsporum canis</name>
    <dbReference type="NCBI Taxonomy" id="554155"/>
    <lineage>
        <taxon>Eukaryota</taxon>
        <taxon>Fungi</taxon>
        <taxon>Dikarya</taxon>
        <taxon>Ascomycota</taxon>
        <taxon>Pezizomycotina</taxon>
        <taxon>Eurotiomycetes</taxon>
        <taxon>Eurotiomycetidae</taxon>
        <taxon>Onygenales</taxon>
        <taxon>Arthrodermataceae</taxon>
        <taxon>Microsporum</taxon>
    </lineage>
</organism>
<evidence type="ECO:0000256" key="5">
    <source>
        <dbReference type="ARBA" id="ARBA00022946"/>
    </source>
</evidence>
<comment type="subcellular location">
    <subcellularLocation>
        <location evidence="9">Membrane</location>
        <topology evidence="9">Multi-pass membrane protein</topology>
    </subcellularLocation>
    <subcellularLocation>
        <location evidence="1">Mitochondrion inner membrane</location>
        <topology evidence="1">Multi-pass membrane protein</topology>
    </subcellularLocation>
</comment>
<dbReference type="OrthoDB" id="2148490at2759"/>
<evidence type="ECO:0000256" key="9">
    <source>
        <dbReference type="RuleBase" id="RU003945"/>
    </source>
</evidence>
<evidence type="ECO:0000256" key="1">
    <source>
        <dbReference type="ARBA" id="ARBA00004448"/>
    </source>
</evidence>
<dbReference type="GO" id="GO:0032977">
    <property type="term" value="F:membrane insertase activity"/>
    <property type="evidence" value="ECO:0007669"/>
    <property type="project" value="InterPro"/>
</dbReference>
<evidence type="ECO:0000256" key="10">
    <source>
        <dbReference type="SAM" id="MobiDB-lite"/>
    </source>
</evidence>
<evidence type="ECO:0000256" key="7">
    <source>
        <dbReference type="ARBA" id="ARBA00023128"/>
    </source>
</evidence>
<sequence length="478" mass="52272">MLTRAGVRHSRAVTQPPILRSTLSQRQFSSLNSTRNPQFRSRLIGQNDTALSAVRPARSSGPLKFSPRFASTTATTSASTPVVENATSATDTLSGGSLTDIDLSRIPEKIGYLKELGLDYGWGPSAMVEFLLETLHITAGLPWWGATVAAAVLIRAALFKSILSASEISGKLHKIKPLATPIRERMLKCARESDNVGALKAKQELALLNEKYGVKPWKSFVPLIQVPLGFGCFRVLRGMSALPVPGLDSESVLWLPTVTMSDPYFVLPVATSAMMYLALKRGGDAGTSNLNNTPLGRMMLYGLPGITMATMSFWPGILQLYFLTTGFLSMCQAYLVTSPGFRKLVGLGPLPTNTLFSSGPSPSQPPPSRIRTISTTATSEPTPEAHIQPQNVSMIDRAMDGFKSAYRDTVKDAKDKMESMTGQKPETDSTGLKPRLNKKELESAKAYEDRRKAEIRAERELKNQQLRAKYMKKAEQKE</sequence>
<feature type="compositionally biased region" description="Basic and acidic residues" evidence="10">
    <location>
        <begin position="437"/>
        <end position="462"/>
    </location>
</feature>
<feature type="domain" description="Membrane insertase YidC/Oxa/ALB C-terminal" evidence="11">
    <location>
        <begin position="143"/>
        <end position="337"/>
    </location>
</feature>
<protein>
    <submittedName>
        <fullName evidence="12">Inner membrane protein OXA1</fullName>
    </submittedName>
</protein>
<evidence type="ECO:0000256" key="4">
    <source>
        <dbReference type="ARBA" id="ARBA00022792"/>
    </source>
</evidence>